<dbReference type="EMBL" id="AUZY01004170">
    <property type="protein sequence ID" value="EQD64786.1"/>
    <property type="molecule type" value="Genomic_DNA"/>
</dbReference>
<reference evidence="1" key="1">
    <citation type="submission" date="2013-08" db="EMBL/GenBank/DDBJ databases">
        <authorList>
            <person name="Mendez C."/>
            <person name="Richter M."/>
            <person name="Ferrer M."/>
            <person name="Sanchez J."/>
        </authorList>
    </citation>
    <scope>NUCLEOTIDE SEQUENCE</scope>
</reference>
<organism evidence="1">
    <name type="scientific">mine drainage metagenome</name>
    <dbReference type="NCBI Taxonomy" id="410659"/>
    <lineage>
        <taxon>unclassified sequences</taxon>
        <taxon>metagenomes</taxon>
        <taxon>ecological metagenomes</taxon>
    </lineage>
</organism>
<name>T1AVZ4_9ZZZZ</name>
<comment type="caution">
    <text evidence="1">The sequence shown here is derived from an EMBL/GenBank/DDBJ whole genome shotgun (WGS) entry which is preliminary data.</text>
</comment>
<reference evidence="1" key="2">
    <citation type="journal article" date="2014" name="ISME J.">
        <title>Microbial stratification in low pH oxic and suboxic macroscopic growths along an acid mine drainage.</title>
        <authorList>
            <person name="Mendez-Garcia C."/>
            <person name="Mesa V."/>
            <person name="Sprenger R.R."/>
            <person name="Richter M."/>
            <person name="Diez M.S."/>
            <person name="Solano J."/>
            <person name="Bargiela R."/>
            <person name="Golyshina O.V."/>
            <person name="Manteca A."/>
            <person name="Ramos J.L."/>
            <person name="Gallego J.R."/>
            <person name="Llorente I."/>
            <person name="Martins Dos Santos V.A."/>
            <person name="Jensen O.N."/>
            <person name="Pelaez A.I."/>
            <person name="Sanchez J."/>
            <person name="Ferrer M."/>
        </authorList>
    </citation>
    <scope>NUCLEOTIDE SEQUENCE</scope>
</reference>
<feature type="non-terminal residue" evidence="1">
    <location>
        <position position="1"/>
    </location>
</feature>
<evidence type="ECO:0000313" key="1">
    <source>
        <dbReference type="EMBL" id="EQD64786.1"/>
    </source>
</evidence>
<dbReference type="AlphaFoldDB" id="T1AVZ4"/>
<gene>
    <name evidence="1" type="ORF">B1B_06590</name>
</gene>
<proteinExistence type="predicted"/>
<protein>
    <submittedName>
        <fullName evidence="1">Uncharacterized protein</fullName>
    </submittedName>
</protein>
<sequence length="123" mass="13758">FYVLADSLDDDPFLLFQLKGRIKGEVLKAISSRDSGSVQEGEEKEAIGVVPDSELLRFWNPPPVNVQIEEKRNLSISPLKKYPPPSDFDDPLIQSILSSYLDEIEKNVFRLKPGKDGPEGKDG</sequence>
<accession>T1AVZ4</accession>